<proteinExistence type="inferred from homology"/>
<protein>
    <recommendedName>
        <fullName evidence="5">Short chain dehydrogenase</fullName>
    </recommendedName>
</protein>
<dbReference type="PRINTS" id="PR00081">
    <property type="entry name" value="GDHRDH"/>
</dbReference>
<dbReference type="EMBL" id="NHRY01000192">
    <property type="protein sequence ID" value="PPQ31333.1"/>
    <property type="molecule type" value="Genomic_DNA"/>
</dbReference>
<reference evidence="3 4" key="1">
    <citation type="journal article" date="2018" name="Arch. Microbiol.">
        <title>New insights into the metabolic potential of the phototrophic purple bacterium Rhodopila globiformis DSM 161(T) from its draft genome sequence and evidence for a vanadium-dependent nitrogenase.</title>
        <authorList>
            <person name="Imhoff J.F."/>
            <person name="Rahn T."/>
            <person name="Kunzel S."/>
            <person name="Neulinger S.C."/>
        </authorList>
    </citation>
    <scope>NUCLEOTIDE SEQUENCE [LARGE SCALE GENOMIC DNA]</scope>
    <source>
        <strain evidence="3 4">DSM 161</strain>
    </source>
</reference>
<dbReference type="GO" id="GO:0016491">
    <property type="term" value="F:oxidoreductase activity"/>
    <property type="evidence" value="ECO:0007669"/>
    <property type="project" value="UniProtKB-KW"/>
</dbReference>
<evidence type="ECO:0008006" key="5">
    <source>
        <dbReference type="Google" id="ProtNLM"/>
    </source>
</evidence>
<dbReference type="NCBIfam" id="NF004846">
    <property type="entry name" value="PRK06197.1"/>
    <property type="match status" value="1"/>
</dbReference>
<dbReference type="SUPFAM" id="SSF51735">
    <property type="entry name" value="NAD(P)-binding Rossmann-fold domains"/>
    <property type="match status" value="1"/>
</dbReference>
<gene>
    <name evidence="3" type="ORF">CCS01_17555</name>
</gene>
<name>A0A2S6N9P0_RHOGL</name>
<comment type="caution">
    <text evidence="3">The sequence shown here is derived from an EMBL/GenBank/DDBJ whole genome shotgun (WGS) entry which is preliminary data.</text>
</comment>
<comment type="similarity">
    <text evidence="2">Belongs to the short-chain dehydrogenases/reductases (SDR) family.</text>
</comment>
<keyword evidence="1" id="KW-0560">Oxidoreductase</keyword>
<evidence type="ECO:0000313" key="4">
    <source>
        <dbReference type="Proteomes" id="UP000239724"/>
    </source>
</evidence>
<dbReference type="PRINTS" id="PR00080">
    <property type="entry name" value="SDRFAMILY"/>
</dbReference>
<dbReference type="PANTHER" id="PTHR43157:SF31">
    <property type="entry name" value="PHOSPHATIDYLINOSITOL-GLYCAN BIOSYNTHESIS CLASS F PROTEIN"/>
    <property type="match status" value="1"/>
</dbReference>
<evidence type="ECO:0000313" key="3">
    <source>
        <dbReference type="EMBL" id="PPQ31333.1"/>
    </source>
</evidence>
<dbReference type="InterPro" id="IPR020904">
    <property type="entry name" value="Sc_DH/Rdtase_CS"/>
</dbReference>
<dbReference type="OrthoDB" id="109589at2"/>
<dbReference type="Gene3D" id="3.40.50.720">
    <property type="entry name" value="NAD(P)-binding Rossmann-like Domain"/>
    <property type="match status" value="1"/>
</dbReference>
<dbReference type="Pfam" id="PF00106">
    <property type="entry name" value="adh_short"/>
    <property type="match status" value="1"/>
</dbReference>
<evidence type="ECO:0000256" key="1">
    <source>
        <dbReference type="ARBA" id="ARBA00023002"/>
    </source>
</evidence>
<evidence type="ECO:0000256" key="2">
    <source>
        <dbReference type="RuleBase" id="RU000363"/>
    </source>
</evidence>
<keyword evidence="4" id="KW-1185">Reference proteome</keyword>
<dbReference type="NCBIfam" id="NF004513">
    <property type="entry name" value="PRK05854.1"/>
    <property type="match status" value="1"/>
</dbReference>
<dbReference type="CDD" id="cd05327">
    <property type="entry name" value="retinol-DH_like_SDR_c_like"/>
    <property type="match status" value="1"/>
</dbReference>
<sequence>MPTTAPKPNWTLNDAPGLEGKLAIVTGATGGIGFETALGLARCGATTIVAGRDRAKGAGAIGRIQRAVPGAKVRFEHLDLASLASVARFADTVTTTHRGVVDILVNNAGVMGFPTRQQTEDGFERQIGVNYLGHFALTAGLREALCAARGGGRVVNVASLAHRRARLNLDDLQGDLGYDPMRAYGQSKLAMLVFSIELQRRIEQNGWPLRSIAAHPGWARTDIIDNGIGRGGAPLKAWLATRAFNLVAQSARAGALPSLYAATAPEAAGGAYYGPSGPGETRGPPGLARIYPHAENPAAGIRLWALSEKLTGVGFG</sequence>
<dbReference type="RefSeq" id="WP_104520121.1">
    <property type="nucleotide sequence ID" value="NZ_NHRY01000192.1"/>
</dbReference>
<dbReference type="Proteomes" id="UP000239724">
    <property type="component" value="Unassembled WGS sequence"/>
</dbReference>
<dbReference type="PANTHER" id="PTHR43157">
    <property type="entry name" value="PHOSPHATIDYLINOSITOL-GLYCAN BIOSYNTHESIS CLASS F PROTEIN-RELATED"/>
    <property type="match status" value="1"/>
</dbReference>
<dbReference type="InterPro" id="IPR002347">
    <property type="entry name" value="SDR_fam"/>
</dbReference>
<dbReference type="PROSITE" id="PS00061">
    <property type="entry name" value="ADH_SHORT"/>
    <property type="match status" value="1"/>
</dbReference>
<accession>A0A2S6N9P0</accession>
<organism evidence="3 4">
    <name type="scientific">Rhodopila globiformis</name>
    <name type="common">Rhodopseudomonas globiformis</name>
    <dbReference type="NCBI Taxonomy" id="1071"/>
    <lineage>
        <taxon>Bacteria</taxon>
        <taxon>Pseudomonadati</taxon>
        <taxon>Pseudomonadota</taxon>
        <taxon>Alphaproteobacteria</taxon>
        <taxon>Acetobacterales</taxon>
        <taxon>Acetobacteraceae</taxon>
        <taxon>Rhodopila</taxon>
    </lineage>
</organism>
<dbReference type="AlphaFoldDB" id="A0A2S6N9P0"/>
<dbReference type="InterPro" id="IPR036291">
    <property type="entry name" value="NAD(P)-bd_dom_sf"/>
</dbReference>